<proteinExistence type="inferred from homology"/>
<sequence length="307" mass="33196">MSRALTHSLLILVMILWGLNVVAVKFLVEYFPPILMQGARVFIAAIAVFIVLFFIRDLRKLNKKEWIYILIASLLGQLFHHGFLAVGLTETTASNSSIILGLIPLTTAILAMFFLNERLTFLKIIGIILGLSGVSIVIIYNNGGMGLVSKGDLFVFIAMVSQASSFIVIKKATISLSAKQMTAVMLLVGSLLLLSVSFILEPKGSTNLSVVPMGVWAVLISSAILATGLGHILYNLAINQIGAGQTAIFNNLIPFFALIGSFLLLGETIQMSQLVGFLLIVIGVLLGTGYVDFILSKHDKKTKSLQN</sequence>
<evidence type="ECO:0000256" key="4">
    <source>
        <dbReference type="ARBA" id="ARBA00022692"/>
    </source>
</evidence>
<feature type="transmembrane region" description="Helical" evidence="7">
    <location>
        <begin position="34"/>
        <end position="55"/>
    </location>
</feature>
<dbReference type="PANTHER" id="PTHR32322">
    <property type="entry name" value="INNER MEMBRANE TRANSPORTER"/>
    <property type="match status" value="1"/>
</dbReference>
<evidence type="ECO:0000256" key="6">
    <source>
        <dbReference type="ARBA" id="ARBA00023136"/>
    </source>
</evidence>
<dbReference type="InterPro" id="IPR000620">
    <property type="entry name" value="EamA_dom"/>
</dbReference>
<dbReference type="InterPro" id="IPR037185">
    <property type="entry name" value="EmrE-like"/>
</dbReference>
<accession>A0A6A8DAD1</accession>
<evidence type="ECO:0000313" key="9">
    <source>
        <dbReference type="EMBL" id="MRH42558.1"/>
    </source>
</evidence>
<dbReference type="InterPro" id="IPR050638">
    <property type="entry name" value="AA-Vitamin_Transporters"/>
</dbReference>
<dbReference type="EMBL" id="WJNG01000005">
    <property type="protein sequence ID" value="MRH42558.1"/>
    <property type="molecule type" value="Genomic_DNA"/>
</dbReference>
<evidence type="ECO:0000256" key="1">
    <source>
        <dbReference type="ARBA" id="ARBA00004651"/>
    </source>
</evidence>
<evidence type="ECO:0000313" key="10">
    <source>
        <dbReference type="Proteomes" id="UP000799092"/>
    </source>
</evidence>
<gene>
    <name evidence="9" type="ORF">GH741_07660</name>
</gene>
<dbReference type="Pfam" id="PF00892">
    <property type="entry name" value="EamA"/>
    <property type="match status" value="2"/>
</dbReference>
<keyword evidence="6 7" id="KW-0472">Membrane</keyword>
<dbReference type="AlphaFoldDB" id="A0A6A8DAD1"/>
<keyword evidence="3" id="KW-1003">Cell membrane</keyword>
<name>A0A6A8DAD1_9BACI</name>
<dbReference type="PANTHER" id="PTHR32322:SF18">
    <property type="entry name" value="S-ADENOSYLMETHIONINE_S-ADENOSYLHOMOCYSTEINE TRANSPORTER"/>
    <property type="match status" value="1"/>
</dbReference>
<dbReference type="RefSeq" id="WP_153736196.1">
    <property type="nucleotide sequence ID" value="NZ_WJNG01000005.1"/>
</dbReference>
<reference evidence="9" key="1">
    <citation type="submission" date="2019-11" db="EMBL/GenBank/DDBJ databases">
        <authorList>
            <person name="Li J."/>
        </authorList>
    </citation>
    <scope>NUCLEOTIDE SEQUENCE</scope>
    <source>
        <strain evidence="9">B6B</strain>
    </source>
</reference>
<comment type="subcellular location">
    <subcellularLocation>
        <location evidence="1">Cell membrane</location>
        <topology evidence="1">Multi-pass membrane protein</topology>
    </subcellularLocation>
</comment>
<dbReference type="GO" id="GO:0005886">
    <property type="term" value="C:plasma membrane"/>
    <property type="evidence" value="ECO:0007669"/>
    <property type="project" value="UniProtKB-SubCell"/>
</dbReference>
<evidence type="ECO:0000256" key="7">
    <source>
        <dbReference type="SAM" id="Phobius"/>
    </source>
</evidence>
<feature type="transmembrane region" description="Helical" evidence="7">
    <location>
        <begin position="248"/>
        <end position="265"/>
    </location>
</feature>
<protein>
    <submittedName>
        <fullName evidence="9">EamA family transporter</fullName>
    </submittedName>
</protein>
<organism evidence="9 10">
    <name type="scientific">Aquibacillus halophilus</name>
    <dbReference type="NCBI Taxonomy" id="930132"/>
    <lineage>
        <taxon>Bacteria</taxon>
        <taxon>Bacillati</taxon>
        <taxon>Bacillota</taxon>
        <taxon>Bacilli</taxon>
        <taxon>Bacillales</taxon>
        <taxon>Bacillaceae</taxon>
        <taxon>Aquibacillus</taxon>
    </lineage>
</organism>
<keyword evidence="4 7" id="KW-0812">Transmembrane</keyword>
<feature type="transmembrane region" description="Helical" evidence="7">
    <location>
        <begin position="153"/>
        <end position="169"/>
    </location>
</feature>
<evidence type="ECO:0000259" key="8">
    <source>
        <dbReference type="Pfam" id="PF00892"/>
    </source>
</evidence>
<feature type="transmembrane region" description="Helical" evidence="7">
    <location>
        <begin position="98"/>
        <end position="115"/>
    </location>
</feature>
<comment type="similarity">
    <text evidence="2">Belongs to the EamA transporter family.</text>
</comment>
<feature type="transmembrane region" description="Helical" evidence="7">
    <location>
        <begin position="271"/>
        <end position="295"/>
    </location>
</feature>
<comment type="caution">
    <text evidence="9">The sequence shown here is derived from an EMBL/GenBank/DDBJ whole genome shotgun (WGS) entry which is preliminary data.</text>
</comment>
<feature type="transmembrane region" description="Helical" evidence="7">
    <location>
        <begin position="9"/>
        <end position="28"/>
    </location>
</feature>
<keyword evidence="5 7" id="KW-1133">Transmembrane helix</keyword>
<keyword evidence="10" id="KW-1185">Reference proteome</keyword>
<dbReference type="Proteomes" id="UP000799092">
    <property type="component" value="Unassembled WGS sequence"/>
</dbReference>
<evidence type="ECO:0000256" key="2">
    <source>
        <dbReference type="ARBA" id="ARBA00007362"/>
    </source>
</evidence>
<feature type="domain" description="EamA" evidence="8">
    <location>
        <begin position="150"/>
        <end position="286"/>
    </location>
</feature>
<feature type="transmembrane region" description="Helical" evidence="7">
    <location>
        <begin position="67"/>
        <end position="86"/>
    </location>
</feature>
<feature type="transmembrane region" description="Helical" evidence="7">
    <location>
        <begin position="181"/>
        <end position="200"/>
    </location>
</feature>
<feature type="transmembrane region" description="Helical" evidence="7">
    <location>
        <begin position="215"/>
        <end position="236"/>
    </location>
</feature>
<feature type="domain" description="EamA" evidence="8">
    <location>
        <begin position="8"/>
        <end position="138"/>
    </location>
</feature>
<dbReference type="OrthoDB" id="4529062at2"/>
<feature type="transmembrane region" description="Helical" evidence="7">
    <location>
        <begin position="122"/>
        <end position="141"/>
    </location>
</feature>
<evidence type="ECO:0000256" key="5">
    <source>
        <dbReference type="ARBA" id="ARBA00022989"/>
    </source>
</evidence>
<dbReference type="SUPFAM" id="SSF103481">
    <property type="entry name" value="Multidrug resistance efflux transporter EmrE"/>
    <property type="match status" value="2"/>
</dbReference>
<dbReference type="Gene3D" id="1.10.3730.20">
    <property type="match status" value="1"/>
</dbReference>
<evidence type="ECO:0000256" key="3">
    <source>
        <dbReference type="ARBA" id="ARBA00022475"/>
    </source>
</evidence>